<dbReference type="FunFam" id="1.20.140.10:FF:000001">
    <property type="entry name" value="Acyl-CoA dehydrogenase"/>
    <property type="match status" value="1"/>
</dbReference>
<dbReference type="SUPFAM" id="SSF47203">
    <property type="entry name" value="Acyl-CoA dehydrogenase C-terminal domain-like"/>
    <property type="match status" value="1"/>
</dbReference>
<dbReference type="Gene3D" id="2.40.110.10">
    <property type="entry name" value="Butyryl-CoA Dehydrogenase, subunit A, domain 2"/>
    <property type="match status" value="1"/>
</dbReference>
<dbReference type="Pfam" id="PF00441">
    <property type="entry name" value="Acyl-CoA_dh_1"/>
    <property type="match status" value="1"/>
</dbReference>
<comment type="cofactor">
    <cofactor evidence="1 6">
        <name>FAD</name>
        <dbReference type="ChEBI" id="CHEBI:57692"/>
    </cofactor>
</comment>
<evidence type="ECO:0000256" key="2">
    <source>
        <dbReference type="ARBA" id="ARBA00009347"/>
    </source>
</evidence>
<keyword evidence="5 6" id="KW-0560">Oxidoreductase</keyword>
<dbReference type="InterPro" id="IPR036250">
    <property type="entry name" value="AcylCo_DH-like_C"/>
</dbReference>
<comment type="caution">
    <text evidence="10">The sequence shown here is derived from an EMBL/GenBank/DDBJ whole genome shotgun (WGS) entry which is preliminary data.</text>
</comment>
<evidence type="ECO:0000256" key="3">
    <source>
        <dbReference type="ARBA" id="ARBA00022630"/>
    </source>
</evidence>
<dbReference type="GO" id="GO:0003995">
    <property type="term" value="F:acyl-CoA dehydrogenase activity"/>
    <property type="evidence" value="ECO:0007669"/>
    <property type="project" value="InterPro"/>
</dbReference>
<dbReference type="RefSeq" id="WP_132687722.1">
    <property type="nucleotide sequence ID" value="NZ_SKBU01000004.1"/>
</dbReference>
<feature type="domain" description="Acyl-CoA dehydrogenase/oxidase N-terminal" evidence="9">
    <location>
        <begin position="6"/>
        <end position="117"/>
    </location>
</feature>
<dbReference type="InterPro" id="IPR006091">
    <property type="entry name" value="Acyl-CoA_Oxase/DH_mid-dom"/>
</dbReference>
<evidence type="ECO:0000256" key="1">
    <source>
        <dbReference type="ARBA" id="ARBA00001974"/>
    </source>
</evidence>
<proteinExistence type="inferred from homology"/>
<keyword evidence="11" id="KW-1185">Reference proteome</keyword>
<feature type="domain" description="Acyl-CoA dehydrogenase/oxidase C-terminal" evidence="7">
    <location>
        <begin position="233"/>
        <end position="382"/>
    </location>
</feature>
<evidence type="ECO:0000259" key="7">
    <source>
        <dbReference type="Pfam" id="PF00441"/>
    </source>
</evidence>
<organism evidence="10 11">
    <name type="scientific">Rubrobacter taiwanensis</name>
    <dbReference type="NCBI Taxonomy" id="185139"/>
    <lineage>
        <taxon>Bacteria</taxon>
        <taxon>Bacillati</taxon>
        <taxon>Actinomycetota</taxon>
        <taxon>Rubrobacteria</taxon>
        <taxon>Rubrobacterales</taxon>
        <taxon>Rubrobacteraceae</taxon>
        <taxon>Rubrobacter</taxon>
    </lineage>
</organism>
<accession>A0A4R1BRP6</accession>
<dbReference type="InterPro" id="IPR013786">
    <property type="entry name" value="AcylCoA_DH/ox_N"/>
</dbReference>
<evidence type="ECO:0000256" key="6">
    <source>
        <dbReference type="RuleBase" id="RU362125"/>
    </source>
</evidence>
<evidence type="ECO:0000259" key="8">
    <source>
        <dbReference type="Pfam" id="PF02770"/>
    </source>
</evidence>
<dbReference type="FunFam" id="2.40.110.10:FF:000009">
    <property type="entry name" value="Acyl-CoA dehydrogenase"/>
    <property type="match status" value="1"/>
</dbReference>
<feature type="domain" description="Acyl-CoA oxidase/dehydrogenase middle" evidence="8">
    <location>
        <begin position="123"/>
        <end position="221"/>
    </location>
</feature>
<evidence type="ECO:0000313" key="11">
    <source>
        <dbReference type="Proteomes" id="UP000295244"/>
    </source>
</evidence>
<dbReference type="InterPro" id="IPR037069">
    <property type="entry name" value="AcylCoA_DH/ox_N_sf"/>
</dbReference>
<dbReference type="AlphaFoldDB" id="A0A4R1BRP6"/>
<keyword evidence="4 6" id="KW-0274">FAD</keyword>
<dbReference type="GO" id="GO:0050660">
    <property type="term" value="F:flavin adenine dinucleotide binding"/>
    <property type="evidence" value="ECO:0007669"/>
    <property type="project" value="InterPro"/>
</dbReference>
<gene>
    <name evidence="10" type="ORF">E0L93_01925</name>
</gene>
<dbReference type="Pfam" id="PF02770">
    <property type="entry name" value="Acyl-CoA_dh_M"/>
    <property type="match status" value="1"/>
</dbReference>
<dbReference type="Gene3D" id="1.10.540.10">
    <property type="entry name" value="Acyl-CoA dehydrogenase/oxidase, N-terminal domain"/>
    <property type="match status" value="1"/>
</dbReference>
<dbReference type="PANTHER" id="PTHR43884">
    <property type="entry name" value="ACYL-COA DEHYDROGENASE"/>
    <property type="match status" value="1"/>
</dbReference>
<dbReference type="PROSITE" id="PS00072">
    <property type="entry name" value="ACYL_COA_DH_1"/>
    <property type="match status" value="1"/>
</dbReference>
<keyword evidence="3 6" id="KW-0285">Flavoprotein</keyword>
<reference evidence="10 11" key="1">
    <citation type="submission" date="2019-03" db="EMBL/GenBank/DDBJ databases">
        <title>Whole genome sequence of a novel Rubrobacter taiwanensis strain, isolated from Yellowstone National Park.</title>
        <authorList>
            <person name="Freed S."/>
            <person name="Ramaley R.F."/>
            <person name="Kyndt J.A."/>
        </authorList>
    </citation>
    <scope>NUCLEOTIDE SEQUENCE [LARGE SCALE GENOMIC DNA]</scope>
    <source>
        <strain evidence="10 11">Yellowstone</strain>
    </source>
</reference>
<dbReference type="OrthoDB" id="2769798at2"/>
<dbReference type="InterPro" id="IPR006089">
    <property type="entry name" value="Acyl-CoA_DH_CS"/>
</dbReference>
<evidence type="ECO:0000313" key="10">
    <source>
        <dbReference type="EMBL" id="TCJ20288.1"/>
    </source>
</evidence>
<protein>
    <submittedName>
        <fullName evidence="10">Acyl-CoA dehydrogenase</fullName>
    </submittedName>
</protein>
<dbReference type="Gene3D" id="1.20.140.10">
    <property type="entry name" value="Butyryl-CoA Dehydrogenase, subunit A, domain 3"/>
    <property type="match status" value="1"/>
</dbReference>
<dbReference type="Proteomes" id="UP000295244">
    <property type="component" value="Unassembled WGS sequence"/>
</dbReference>
<dbReference type="InterPro" id="IPR046373">
    <property type="entry name" value="Acyl-CoA_Oxase/DH_mid-dom_sf"/>
</dbReference>
<dbReference type="SUPFAM" id="SSF56645">
    <property type="entry name" value="Acyl-CoA dehydrogenase NM domain-like"/>
    <property type="match status" value="1"/>
</dbReference>
<dbReference type="PIRSF" id="PIRSF016578">
    <property type="entry name" value="HsaA"/>
    <property type="match status" value="1"/>
</dbReference>
<dbReference type="Pfam" id="PF02771">
    <property type="entry name" value="Acyl-CoA_dh_N"/>
    <property type="match status" value="1"/>
</dbReference>
<comment type="similarity">
    <text evidence="2 6">Belongs to the acyl-CoA dehydrogenase family.</text>
</comment>
<dbReference type="PANTHER" id="PTHR43884:SF12">
    <property type="entry name" value="ISOVALERYL-COA DEHYDROGENASE, MITOCHONDRIAL-RELATED"/>
    <property type="match status" value="1"/>
</dbReference>
<dbReference type="FunFam" id="1.10.540.10:FF:000002">
    <property type="entry name" value="Acyl-CoA dehydrogenase FadE19"/>
    <property type="match status" value="1"/>
</dbReference>
<sequence length="397" mass="43931">MNFDTTPEQRKWRELAREFARDEIAPRAARLDREQRFPYDIIEKMADLGLMGLTIPEEYGGSGGDFVGYNLALEEISRADTSVGITMEAHISLGCAPLLNFGTQQQKERYLGEIIQGGRRLWAFGLTEENAGTDAGGTETTAELQGGEWVINGSKKWITNGGTDITAGVTIIARTGTRGDGRPELTAIIVPQDTPGYTRGPGYEKTGWRASDQRPLYFRDCRVPEENTLGERGRGFRQFLSTLDGGRVAVGALSVGLAQACFDEALRRARSRRQFGRPISEFQAIQFKLADMAMEIELARNMVLKAAWLKDQGRPFSREASMAKVFASETAKRAADRAVQIWGGEGFMETNAVARYWRQVKINEIGEGTSEINRQIIARSLLQEEAGHTAGEKIPAQ</sequence>
<dbReference type="EMBL" id="SKBU01000004">
    <property type="protein sequence ID" value="TCJ20288.1"/>
    <property type="molecule type" value="Genomic_DNA"/>
</dbReference>
<dbReference type="InterPro" id="IPR009100">
    <property type="entry name" value="AcylCoA_DH/oxidase_NM_dom_sf"/>
</dbReference>
<evidence type="ECO:0000256" key="5">
    <source>
        <dbReference type="ARBA" id="ARBA00023002"/>
    </source>
</evidence>
<name>A0A4R1BRP6_9ACTN</name>
<evidence type="ECO:0000259" key="9">
    <source>
        <dbReference type="Pfam" id="PF02771"/>
    </source>
</evidence>
<evidence type="ECO:0000256" key="4">
    <source>
        <dbReference type="ARBA" id="ARBA00022827"/>
    </source>
</evidence>
<dbReference type="InterPro" id="IPR009075">
    <property type="entry name" value="AcylCo_DH/oxidase_C"/>
</dbReference>